<keyword evidence="2" id="KW-1185">Reference proteome</keyword>
<protein>
    <submittedName>
        <fullName evidence="1">Uncharacterized protein</fullName>
    </submittedName>
</protein>
<dbReference type="EMBL" id="BGPR01244477">
    <property type="protein sequence ID" value="GBM21286.1"/>
    <property type="molecule type" value="Genomic_DNA"/>
</dbReference>
<name>A0A4Y2DZ31_ARAVE</name>
<dbReference type="AlphaFoldDB" id="A0A4Y2DZ31"/>
<comment type="caution">
    <text evidence="1">The sequence shown here is derived from an EMBL/GenBank/DDBJ whole genome shotgun (WGS) entry which is preliminary data.</text>
</comment>
<evidence type="ECO:0000313" key="1">
    <source>
        <dbReference type="EMBL" id="GBM21286.1"/>
    </source>
</evidence>
<evidence type="ECO:0000313" key="2">
    <source>
        <dbReference type="Proteomes" id="UP000499080"/>
    </source>
</evidence>
<dbReference type="Proteomes" id="UP000499080">
    <property type="component" value="Unassembled WGS sequence"/>
</dbReference>
<sequence>MEDVLSDISEGPVLLPTKFHFSSTCHYRTGAHCAVPFDLPLYDESKINESITHDISRIIRLIMSLAAPTTFESSRGVFMLKIKFLIKDNSNTFRSQPRSREISLTIYYLGHRALNADC</sequence>
<accession>A0A4Y2DZ31</accession>
<reference evidence="1 2" key="1">
    <citation type="journal article" date="2019" name="Sci. Rep.">
        <title>Orb-weaving spider Araneus ventricosus genome elucidates the spidroin gene catalogue.</title>
        <authorList>
            <person name="Kono N."/>
            <person name="Nakamura H."/>
            <person name="Ohtoshi R."/>
            <person name="Moran D.A.P."/>
            <person name="Shinohara A."/>
            <person name="Yoshida Y."/>
            <person name="Fujiwara M."/>
            <person name="Mori M."/>
            <person name="Tomita M."/>
            <person name="Arakawa K."/>
        </authorList>
    </citation>
    <scope>NUCLEOTIDE SEQUENCE [LARGE SCALE GENOMIC DNA]</scope>
</reference>
<organism evidence="1 2">
    <name type="scientific">Araneus ventricosus</name>
    <name type="common">Orbweaver spider</name>
    <name type="synonym">Epeira ventricosa</name>
    <dbReference type="NCBI Taxonomy" id="182803"/>
    <lineage>
        <taxon>Eukaryota</taxon>
        <taxon>Metazoa</taxon>
        <taxon>Ecdysozoa</taxon>
        <taxon>Arthropoda</taxon>
        <taxon>Chelicerata</taxon>
        <taxon>Arachnida</taxon>
        <taxon>Araneae</taxon>
        <taxon>Araneomorphae</taxon>
        <taxon>Entelegynae</taxon>
        <taxon>Araneoidea</taxon>
        <taxon>Araneidae</taxon>
        <taxon>Araneus</taxon>
    </lineage>
</organism>
<gene>
    <name evidence="1" type="ORF">AVEN_53858_1</name>
</gene>
<proteinExistence type="predicted"/>